<reference evidence="1 2" key="1">
    <citation type="journal article" date="2022" name="Allergy">
        <title>Genome assembly and annotation of Periplaneta americana reveal a comprehensive cockroach allergen profile.</title>
        <authorList>
            <person name="Wang L."/>
            <person name="Xiong Q."/>
            <person name="Saelim N."/>
            <person name="Wang L."/>
            <person name="Nong W."/>
            <person name="Wan A.T."/>
            <person name="Shi M."/>
            <person name="Liu X."/>
            <person name="Cao Q."/>
            <person name="Hui J.H.L."/>
            <person name="Sookrung N."/>
            <person name="Leung T.F."/>
            <person name="Tungtrongchitr A."/>
            <person name="Tsui S.K.W."/>
        </authorList>
    </citation>
    <scope>NUCLEOTIDE SEQUENCE [LARGE SCALE GENOMIC DNA]</scope>
    <source>
        <strain evidence="1">PWHHKU_190912</strain>
    </source>
</reference>
<keyword evidence="2" id="KW-1185">Reference proteome</keyword>
<dbReference type="Proteomes" id="UP001148838">
    <property type="component" value="Unassembled WGS sequence"/>
</dbReference>
<name>A0ABQ8TD86_PERAM</name>
<accession>A0ABQ8TD86</accession>
<comment type="caution">
    <text evidence="1">The sequence shown here is derived from an EMBL/GenBank/DDBJ whole genome shotgun (WGS) entry which is preliminary data.</text>
</comment>
<dbReference type="EMBL" id="JAJSOF020000013">
    <property type="protein sequence ID" value="KAJ4443869.1"/>
    <property type="molecule type" value="Genomic_DNA"/>
</dbReference>
<sequence length="93" mass="10436">MSDDTTDVTGHMQQIIAFRYELGDAVRERLWGLFNPKVQNAEVLAESILEQLNSVLNGDSHILITQIYDREAVTSGEKADVELLNNPINIHIS</sequence>
<organism evidence="1 2">
    <name type="scientific">Periplaneta americana</name>
    <name type="common">American cockroach</name>
    <name type="synonym">Blatta americana</name>
    <dbReference type="NCBI Taxonomy" id="6978"/>
    <lineage>
        <taxon>Eukaryota</taxon>
        <taxon>Metazoa</taxon>
        <taxon>Ecdysozoa</taxon>
        <taxon>Arthropoda</taxon>
        <taxon>Hexapoda</taxon>
        <taxon>Insecta</taxon>
        <taxon>Pterygota</taxon>
        <taxon>Neoptera</taxon>
        <taxon>Polyneoptera</taxon>
        <taxon>Dictyoptera</taxon>
        <taxon>Blattodea</taxon>
        <taxon>Blattoidea</taxon>
        <taxon>Blattidae</taxon>
        <taxon>Blattinae</taxon>
        <taxon>Periplaneta</taxon>
    </lineage>
</organism>
<proteinExistence type="predicted"/>
<gene>
    <name evidence="1" type="ORF">ANN_05656</name>
</gene>
<evidence type="ECO:0000313" key="2">
    <source>
        <dbReference type="Proteomes" id="UP001148838"/>
    </source>
</evidence>
<evidence type="ECO:0000313" key="1">
    <source>
        <dbReference type="EMBL" id="KAJ4443869.1"/>
    </source>
</evidence>
<protein>
    <submittedName>
        <fullName evidence="1">Uncharacterized protein</fullName>
    </submittedName>
</protein>